<dbReference type="EMBL" id="JAANES010000006">
    <property type="protein sequence ID" value="MBS3021517.1"/>
    <property type="molecule type" value="Genomic_DNA"/>
</dbReference>
<evidence type="ECO:0000256" key="1">
    <source>
        <dbReference type="ARBA" id="ARBA00010923"/>
    </source>
</evidence>
<keyword evidence="4" id="KW-0175">Coiled coil</keyword>
<evidence type="ECO:0000256" key="3">
    <source>
        <dbReference type="ARBA" id="ARBA00023125"/>
    </source>
</evidence>
<dbReference type="Gene3D" id="3.90.220.20">
    <property type="entry name" value="DNA methylase specificity domains"/>
    <property type="match status" value="2"/>
</dbReference>
<keyword evidence="3" id="KW-0238">DNA-binding</keyword>
<dbReference type="InterPro" id="IPR051212">
    <property type="entry name" value="Type-I_RE_S_subunit"/>
</dbReference>
<evidence type="ECO:0000259" key="5">
    <source>
        <dbReference type="Pfam" id="PF01420"/>
    </source>
</evidence>
<evidence type="ECO:0000313" key="6">
    <source>
        <dbReference type="EMBL" id="MBS3021517.1"/>
    </source>
</evidence>
<protein>
    <submittedName>
        <fullName evidence="6">Type-1 restriction enzyme EcoKI specificity protein</fullName>
    </submittedName>
</protein>
<accession>A0ABS5LZR9</accession>
<keyword evidence="2" id="KW-0680">Restriction system</keyword>
<dbReference type="PANTHER" id="PTHR43140">
    <property type="entry name" value="TYPE-1 RESTRICTION ENZYME ECOKI SPECIFICITY PROTEIN"/>
    <property type="match status" value="1"/>
</dbReference>
<evidence type="ECO:0000256" key="4">
    <source>
        <dbReference type="SAM" id="Coils"/>
    </source>
</evidence>
<feature type="coiled-coil region" evidence="4">
    <location>
        <begin position="553"/>
        <end position="580"/>
    </location>
</feature>
<comment type="similarity">
    <text evidence="1">Belongs to the type-I restriction system S methylase family.</text>
</comment>
<keyword evidence="7" id="KW-1185">Reference proteome</keyword>
<dbReference type="CDD" id="cd17524">
    <property type="entry name" value="RMtype1_S_EcoUTORF5051P-TRD2-CR2_like"/>
    <property type="match status" value="1"/>
</dbReference>
<gene>
    <name evidence="6" type="primary">hsdS</name>
    <name evidence="6" type="ORF">DJFAAGMI_04290</name>
</gene>
<dbReference type="PANTHER" id="PTHR43140:SF1">
    <property type="entry name" value="TYPE I RESTRICTION ENZYME ECOKI SPECIFICITY SUBUNIT"/>
    <property type="match status" value="1"/>
</dbReference>
<sequence>MLNTSNDQRKLLPNFEQLFATTAQAPGGVARLRELILTLAVQGKLVPQDTNDEPASELLKKIRAEKDRLIAEGKIKKDKPLAEITEEEKPFELPVGWEWVRFGKLPFSSSTGLDRGRDQQSESLAYPYFKMNNIANSGGVTYSALIRVNANDEELQKFKLKIGDFLFNTRNSRELVGKTCVIEFLPEENTIFNNNILVSRFHGKIEANFIDAWFRSPLGQIRLDQIKSATTNVCAIYQGNLFHFLCPIPPLAEQSRIVTRVEELMRLCDALEEKGQLEHTQHQQLLQALLDSLTQTQSAQELARNWQRLAQHFDLLIDRPEAVDALEQTILQLAVRGLLVEQDANDEAASELLKKIRLKKDRLIAEGKIKKDKPLPAINDDEKPFDLPARWEWVRMSSLGESFDYGSSQKSVDDSAAVPILRMGNIQGGRVVMSNLKYLKDLQGELPYLFLHKGDLLFNRTNSYELVGKTGLFEGYSRKVTFASYLIRIRLMNGLVNSEYINAYMNTRDCRENEIEPDLTQQTGQANYNGTKLKSIRVPLPPFDEQSRIVARVTELRALCQQLREKLTQARNTQTQLAQAWVEQAAA</sequence>
<dbReference type="RefSeq" id="WP_211459024.1">
    <property type="nucleotide sequence ID" value="NZ_JAANES010000006.1"/>
</dbReference>
<feature type="domain" description="Type I restriction modification DNA specificity" evidence="5">
    <location>
        <begin position="119"/>
        <end position="274"/>
    </location>
</feature>
<reference evidence="6 7" key="1">
    <citation type="submission" date="2020-03" db="EMBL/GenBank/DDBJ databases">
        <title>The role of nitrogen metabolism on polyethylene biodegradation.</title>
        <authorList>
            <person name="Peixoto J."/>
            <person name="Vizzotto C.S."/>
            <person name="Ramos A."/>
            <person name="Alves G."/>
            <person name="Steindorff A."/>
            <person name="Kruger R."/>
        </authorList>
    </citation>
    <scope>NUCLEOTIDE SEQUENCE [LARGE SCALE GENOMIC DNA]</scope>
    <source>
        <strain evidence="6 7">PE63</strain>
    </source>
</reference>
<dbReference type="Proteomes" id="UP001647436">
    <property type="component" value="Unassembled WGS sequence"/>
</dbReference>
<dbReference type="Pfam" id="PF01420">
    <property type="entry name" value="Methylase_S"/>
    <property type="match status" value="2"/>
</dbReference>
<evidence type="ECO:0000313" key="7">
    <source>
        <dbReference type="Proteomes" id="UP001647436"/>
    </source>
</evidence>
<comment type="caution">
    <text evidence="6">The sequence shown here is derived from an EMBL/GenBank/DDBJ whole genome shotgun (WGS) entry which is preliminary data.</text>
</comment>
<evidence type="ECO:0000256" key="2">
    <source>
        <dbReference type="ARBA" id="ARBA00022747"/>
    </source>
</evidence>
<dbReference type="InterPro" id="IPR000055">
    <property type="entry name" value="Restrct_endonuc_typeI_TRD"/>
</dbReference>
<feature type="domain" description="Type I restriction modification DNA specificity" evidence="5">
    <location>
        <begin position="391"/>
        <end position="567"/>
    </location>
</feature>
<dbReference type="SUPFAM" id="SSF116734">
    <property type="entry name" value="DNA methylase specificity domain"/>
    <property type="match status" value="2"/>
</dbReference>
<proteinExistence type="inferred from homology"/>
<dbReference type="InterPro" id="IPR044946">
    <property type="entry name" value="Restrct_endonuc_typeI_TRD_sf"/>
</dbReference>
<name>A0ABS5LZR9_9BURK</name>
<organism evidence="6 7">
    <name type="scientific">Comamonas brasiliensis</name>
    <dbReference type="NCBI Taxonomy" id="1812482"/>
    <lineage>
        <taxon>Bacteria</taxon>
        <taxon>Pseudomonadati</taxon>
        <taxon>Pseudomonadota</taxon>
        <taxon>Betaproteobacteria</taxon>
        <taxon>Burkholderiales</taxon>
        <taxon>Comamonadaceae</taxon>
        <taxon>Comamonas</taxon>
    </lineage>
</organism>